<organism evidence="9">
    <name type="scientific">Anaerostipes caccae</name>
    <dbReference type="NCBI Taxonomy" id="105841"/>
    <lineage>
        <taxon>Bacteria</taxon>
        <taxon>Bacillati</taxon>
        <taxon>Bacillota</taxon>
        <taxon>Clostridia</taxon>
        <taxon>Lachnospirales</taxon>
        <taxon>Lachnospiraceae</taxon>
        <taxon>Anaerostipes</taxon>
    </lineage>
</organism>
<evidence type="ECO:0000256" key="1">
    <source>
        <dbReference type="ARBA" id="ARBA00004651"/>
    </source>
</evidence>
<dbReference type="GO" id="GO:0050660">
    <property type="term" value="F:flavin adenine dinucleotide binding"/>
    <property type="evidence" value="ECO:0007669"/>
    <property type="project" value="InterPro"/>
</dbReference>
<evidence type="ECO:0000313" key="9">
    <source>
        <dbReference type="EMBL" id="VYT40559.1"/>
    </source>
</evidence>
<dbReference type="SMART" id="SM00116">
    <property type="entry name" value="CBS"/>
    <property type="match status" value="2"/>
</dbReference>
<dbReference type="AlphaFoldDB" id="A0A6N2WD15"/>
<accession>A0A6N2WD15</accession>
<name>A0A6N2WD15_9FIRM</name>
<dbReference type="PROSITE" id="PS51846">
    <property type="entry name" value="CNNM"/>
    <property type="match status" value="1"/>
</dbReference>
<dbReference type="RefSeq" id="WP_006568286.1">
    <property type="nucleotide sequence ID" value="NZ_BAABZP010000001.1"/>
</dbReference>
<dbReference type="Gene3D" id="3.30.465.10">
    <property type="match status" value="1"/>
</dbReference>
<protein>
    <submittedName>
        <fullName evidence="9">Magnesium and cobalt efflux protein CorC</fullName>
    </submittedName>
</protein>
<dbReference type="PANTHER" id="PTHR43099">
    <property type="entry name" value="UPF0053 PROTEIN YRKA"/>
    <property type="match status" value="1"/>
</dbReference>
<evidence type="ECO:0000256" key="6">
    <source>
        <dbReference type="ARBA" id="ARBA00022989"/>
    </source>
</evidence>
<evidence type="ECO:0000256" key="2">
    <source>
        <dbReference type="ARBA" id="ARBA00006337"/>
    </source>
</evidence>
<evidence type="ECO:0000256" key="7">
    <source>
        <dbReference type="ARBA" id="ARBA00023122"/>
    </source>
</evidence>
<dbReference type="InterPro" id="IPR016169">
    <property type="entry name" value="FAD-bd_PCMH_sub2"/>
</dbReference>
<keyword evidence="8" id="KW-0472">Membrane</keyword>
<dbReference type="Gene3D" id="3.10.580.10">
    <property type="entry name" value="CBS-domain"/>
    <property type="match status" value="1"/>
</dbReference>
<dbReference type="SMART" id="SM01091">
    <property type="entry name" value="CorC_HlyC"/>
    <property type="match status" value="1"/>
</dbReference>
<evidence type="ECO:0000256" key="8">
    <source>
        <dbReference type="ARBA" id="ARBA00023136"/>
    </source>
</evidence>
<keyword evidence="3" id="KW-1003">Cell membrane</keyword>
<dbReference type="InterPro" id="IPR036318">
    <property type="entry name" value="FAD-bd_PCMH-like_sf"/>
</dbReference>
<dbReference type="CDD" id="cd04590">
    <property type="entry name" value="CBS_pair_CorC_HlyC_assoc"/>
    <property type="match status" value="1"/>
</dbReference>
<evidence type="ECO:0000256" key="3">
    <source>
        <dbReference type="ARBA" id="ARBA00022475"/>
    </source>
</evidence>
<dbReference type="InterPro" id="IPR044751">
    <property type="entry name" value="Ion_transp-like_CBS"/>
</dbReference>
<dbReference type="PROSITE" id="PS51371">
    <property type="entry name" value="CBS"/>
    <property type="match status" value="2"/>
</dbReference>
<dbReference type="Pfam" id="PF01595">
    <property type="entry name" value="CNNM"/>
    <property type="match status" value="1"/>
</dbReference>
<keyword evidence="5" id="KW-0677">Repeat</keyword>
<dbReference type="Pfam" id="PF00571">
    <property type="entry name" value="CBS"/>
    <property type="match status" value="2"/>
</dbReference>
<dbReference type="PANTHER" id="PTHR43099:SF5">
    <property type="entry name" value="HLYC_CORC FAMILY TRANSPORTER"/>
    <property type="match status" value="1"/>
</dbReference>
<dbReference type="InterPro" id="IPR000644">
    <property type="entry name" value="CBS_dom"/>
</dbReference>
<dbReference type="EMBL" id="CACRSQ010000010">
    <property type="protein sequence ID" value="VYT40559.1"/>
    <property type="molecule type" value="Genomic_DNA"/>
</dbReference>
<dbReference type="GO" id="GO:0005886">
    <property type="term" value="C:plasma membrane"/>
    <property type="evidence" value="ECO:0007669"/>
    <property type="project" value="UniProtKB-SubCell"/>
</dbReference>
<comment type="similarity">
    <text evidence="2">Belongs to the UPF0053 family.</text>
</comment>
<gene>
    <name evidence="9" type="primary">corC_3</name>
    <name evidence="9" type="ORF">ACLFYP115_03278</name>
</gene>
<keyword evidence="7" id="KW-0129">CBS domain</keyword>
<dbReference type="InterPro" id="IPR005170">
    <property type="entry name" value="Transptr-assoc_dom"/>
</dbReference>
<keyword evidence="4" id="KW-0812">Transmembrane</keyword>
<evidence type="ECO:0000256" key="5">
    <source>
        <dbReference type="ARBA" id="ARBA00022737"/>
    </source>
</evidence>
<comment type="subcellular location">
    <subcellularLocation>
        <location evidence="1">Cell membrane</location>
        <topology evidence="1">Multi-pass membrane protein</topology>
    </subcellularLocation>
</comment>
<evidence type="ECO:0000256" key="4">
    <source>
        <dbReference type="ARBA" id="ARBA00022692"/>
    </source>
</evidence>
<dbReference type="SUPFAM" id="SSF56176">
    <property type="entry name" value="FAD-binding/transporter-associated domain-like"/>
    <property type="match status" value="1"/>
</dbReference>
<dbReference type="FunFam" id="3.10.580.10:FF:000002">
    <property type="entry name" value="Magnesium/cobalt efflux protein CorC"/>
    <property type="match status" value="1"/>
</dbReference>
<reference evidence="9" key="1">
    <citation type="submission" date="2019-11" db="EMBL/GenBank/DDBJ databases">
        <authorList>
            <person name="Feng L."/>
        </authorList>
    </citation>
    <scope>NUCLEOTIDE SEQUENCE</scope>
    <source>
        <strain evidence="9">AcaccaeLFYP115</strain>
    </source>
</reference>
<dbReference type="InterPro" id="IPR046342">
    <property type="entry name" value="CBS_dom_sf"/>
</dbReference>
<dbReference type="InterPro" id="IPR002550">
    <property type="entry name" value="CNNM"/>
</dbReference>
<dbReference type="InterPro" id="IPR051676">
    <property type="entry name" value="UPF0053_domain"/>
</dbReference>
<sequence length="443" mass="49229">MNKIGAQLLLQIILIFLNAFFAMTEIAVISLNGAKLKKMYENGDRKAGKLLKLVEEPAGFLSTIQIGITLAGFLGSAFAADNFSGYLVTWIYDDIGFTAISAAALDTIAVILITLILSYFTLIFGELVPKRIAMQKPFAVAKISCGVVSGAALIMKPVVWFLSASTNIVLKILHMKTEAEEQTVTEEEIRLMMELGEEKGTIDSEEKEWIENVFEFGDTTAGDHMTHSSEVTAVSLAQSAEEILNIIRETGLSRFPVYAKGFNDIRGILNARDFLMNLNENREKTLEEMLRPAYFVPETIPSSVLFQDMQKKKIHLAVVIDEYGEVSGIVTMEDLLEEIVGNIYDEFDPSEPPKISKAAENLWKCSGAVKLNTIAEELGVEIPDHPDYDTLGGLVFSRLHSIPKDGTTFELEICGLHIHVKKMMGRKIVEAEIQKRKNPREML</sequence>
<keyword evidence="6" id="KW-1133">Transmembrane helix</keyword>
<dbReference type="SUPFAM" id="SSF54631">
    <property type="entry name" value="CBS-domain pair"/>
    <property type="match status" value="1"/>
</dbReference>
<proteinExistence type="inferred from homology"/>
<dbReference type="Pfam" id="PF03471">
    <property type="entry name" value="CorC_HlyC"/>
    <property type="match status" value="1"/>
</dbReference>